<dbReference type="STRING" id="81408.B4119_4292"/>
<protein>
    <recommendedName>
        <fullName evidence="1">Siphovirus-type tail component C-terminal domain-containing protein</fullName>
    </recommendedName>
</protein>
<feature type="domain" description="Siphovirus-type tail component C-terminal" evidence="1">
    <location>
        <begin position="274"/>
        <end position="337"/>
    </location>
</feature>
<dbReference type="InterPro" id="IPR054738">
    <property type="entry name" value="Siphovirus-type_tail_C"/>
</dbReference>
<dbReference type="PATRIC" id="fig|81408.3.peg.866"/>
<dbReference type="Pfam" id="PF22768">
    <property type="entry name" value="SPP1_Dit"/>
    <property type="match status" value="1"/>
</dbReference>
<dbReference type="EMBL" id="LQYS01000109">
    <property type="protein sequence ID" value="KYD08124.1"/>
    <property type="molecule type" value="Genomic_DNA"/>
</dbReference>
<sequence>MSLNYGGTADGDPIFELEVLQPVTFALIQNQNDEYMMIGKPVNVDDQVPVEREQRIFWSHGDTLTGWTTGSNIDGTVAGSMASNGYKFYPVNFGTGSGSWHGPAMKTSLPQVLEHFRVDAIVEFFNSAPSVGRLEIYLLAEDGDVISKIALRDTTTSRAATYGEARVGNAAVNYYMFNDTGATPSTWTNFFGMLRIGRYNDEWFAYIAKIDQTTGEHTARMYRSWRDTEGQFRKNLAQIQVHFGQLSSYTPITAMGIHDIKVFKWNPITQTDIPYIAYEGDKITFDHRNKNILINGEPRLDLKDFGARFFKLKPGENILTVYPEKSFKVTCRYRERFK</sequence>
<proteinExistence type="predicted"/>
<accession>A0A150L762</accession>
<evidence type="ECO:0000259" key="1">
    <source>
        <dbReference type="Pfam" id="PF22768"/>
    </source>
</evidence>
<dbReference type="Proteomes" id="UP000075455">
    <property type="component" value="Unassembled WGS sequence"/>
</dbReference>
<evidence type="ECO:0000313" key="3">
    <source>
        <dbReference type="Proteomes" id="UP000075455"/>
    </source>
</evidence>
<dbReference type="Gene3D" id="2.60.120.860">
    <property type="match status" value="1"/>
</dbReference>
<dbReference type="AlphaFoldDB" id="A0A150L762"/>
<name>A0A150L762_9BACL</name>
<gene>
    <name evidence="2" type="ORF">B4119_4292</name>
</gene>
<organism evidence="2 3">
    <name type="scientific">Saccharococcus caldoxylosilyticus</name>
    <dbReference type="NCBI Taxonomy" id="81408"/>
    <lineage>
        <taxon>Bacteria</taxon>
        <taxon>Bacillati</taxon>
        <taxon>Bacillota</taxon>
        <taxon>Bacilli</taxon>
        <taxon>Bacillales</taxon>
        <taxon>Anoxybacillaceae</taxon>
        <taxon>Saccharococcus</taxon>
    </lineage>
</organism>
<reference evidence="2 3" key="1">
    <citation type="submission" date="2016-01" db="EMBL/GenBank/DDBJ databases">
        <title>Draft Genome Sequences of Seven Thermophilic Sporeformers Isolated from Foods.</title>
        <authorList>
            <person name="Berendsen E.M."/>
            <person name="Wells-Bennik M.H."/>
            <person name="Krawcyk A.O."/>
            <person name="De Jong A."/>
            <person name="Holsappel S."/>
            <person name="Eijlander R.T."/>
            <person name="Kuipers O.P."/>
        </authorList>
    </citation>
    <scope>NUCLEOTIDE SEQUENCE [LARGE SCALE GENOMIC DNA]</scope>
    <source>
        <strain evidence="2 3">B4119</strain>
    </source>
</reference>
<comment type="caution">
    <text evidence="2">The sequence shown here is derived from an EMBL/GenBank/DDBJ whole genome shotgun (WGS) entry which is preliminary data.</text>
</comment>
<evidence type="ECO:0000313" key="2">
    <source>
        <dbReference type="EMBL" id="KYD08124.1"/>
    </source>
</evidence>